<dbReference type="InterPro" id="IPR050348">
    <property type="entry name" value="Protein-Tyr_Phosphatase"/>
</dbReference>
<keyword evidence="4" id="KW-0378">Hydrolase</keyword>
<dbReference type="PANTHER" id="PTHR19134:SF495">
    <property type="entry name" value="TYROSINE-PROTEIN PHOSPHATASE 69D"/>
    <property type="match status" value="1"/>
</dbReference>
<evidence type="ECO:0000259" key="11">
    <source>
        <dbReference type="PROSITE" id="PS50056"/>
    </source>
</evidence>
<dbReference type="PROSITE" id="PS50853">
    <property type="entry name" value="FN3"/>
    <property type="match status" value="3"/>
</dbReference>
<feature type="chain" id="PRO_5047082469" description="protein-tyrosine-phosphatase" evidence="9">
    <location>
        <begin position="30"/>
        <end position="1669"/>
    </location>
</feature>
<evidence type="ECO:0000256" key="1">
    <source>
        <dbReference type="ARBA" id="ARBA00004167"/>
    </source>
</evidence>
<evidence type="ECO:0000256" key="8">
    <source>
        <dbReference type="SAM" id="MobiDB-lite"/>
    </source>
</evidence>
<evidence type="ECO:0000256" key="7">
    <source>
        <dbReference type="ARBA" id="ARBA00051722"/>
    </source>
</evidence>
<dbReference type="SUPFAM" id="SSF49265">
    <property type="entry name" value="Fibronectin type III"/>
    <property type="match status" value="2"/>
</dbReference>
<feature type="compositionally biased region" description="Basic and acidic residues" evidence="8">
    <location>
        <begin position="707"/>
        <end position="716"/>
    </location>
</feature>
<dbReference type="InterPro" id="IPR013151">
    <property type="entry name" value="Immunoglobulin_dom"/>
</dbReference>
<keyword evidence="3 9" id="KW-0732">Signal</keyword>
<evidence type="ECO:0000256" key="9">
    <source>
        <dbReference type="SAM" id="SignalP"/>
    </source>
</evidence>
<proteinExistence type="predicted"/>
<dbReference type="SUPFAM" id="SSF52799">
    <property type="entry name" value="(Phosphotyrosine protein) phosphatases II"/>
    <property type="match status" value="2"/>
</dbReference>
<feature type="compositionally biased region" description="Polar residues" evidence="8">
    <location>
        <begin position="717"/>
        <end position="727"/>
    </location>
</feature>
<comment type="subcellular location">
    <subcellularLocation>
        <location evidence="1">Membrane</location>
        <topology evidence="1">Single-pass membrane protein</topology>
    </subcellularLocation>
</comment>
<dbReference type="SMART" id="SM00408">
    <property type="entry name" value="IGc2"/>
    <property type="match status" value="1"/>
</dbReference>
<dbReference type="InterPro" id="IPR003599">
    <property type="entry name" value="Ig_sub"/>
</dbReference>
<feature type="domain" description="Tyrosine-protein phosphatase" evidence="10">
    <location>
        <begin position="1376"/>
        <end position="1659"/>
    </location>
</feature>
<feature type="region of interest" description="Disordered" evidence="8">
    <location>
        <begin position="681"/>
        <end position="732"/>
    </location>
</feature>
<dbReference type="CDD" id="cd00063">
    <property type="entry name" value="FN3"/>
    <property type="match status" value="3"/>
</dbReference>
<reference evidence="14" key="1">
    <citation type="submission" date="2021-12" db="EMBL/GenBank/DDBJ databases">
        <authorList>
            <person name="King R."/>
        </authorList>
    </citation>
    <scope>NUCLEOTIDE SEQUENCE</scope>
</reference>
<dbReference type="InterPro" id="IPR036116">
    <property type="entry name" value="FN3_sf"/>
</dbReference>
<dbReference type="Gene3D" id="2.60.40.10">
    <property type="entry name" value="Immunoglobulins"/>
    <property type="match status" value="4"/>
</dbReference>
<protein>
    <recommendedName>
        <fullName evidence="2">protein-tyrosine-phosphatase</fullName>
        <ecNumber evidence="2">3.1.3.48</ecNumber>
    </recommendedName>
</protein>
<dbReference type="CDD" id="cd00047">
    <property type="entry name" value="PTPc"/>
    <property type="match status" value="2"/>
</dbReference>
<dbReference type="InterPro" id="IPR003595">
    <property type="entry name" value="Tyr_Pase_cat"/>
</dbReference>
<comment type="catalytic activity">
    <reaction evidence="7">
        <text>O-phospho-L-tyrosyl-[protein] + H2O = L-tyrosyl-[protein] + phosphate</text>
        <dbReference type="Rhea" id="RHEA:10684"/>
        <dbReference type="Rhea" id="RHEA-COMP:10136"/>
        <dbReference type="Rhea" id="RHEA-COMP:20101"/>
        <dbReference type="ChEBI" id="CHEBI:15377"/>
        <dbReference type="ChEBI" id="CHEBI:43474"/>
        <dbReference type="ChEBI" id="CHEBI:46858"/>
        <dbReference type="ChEBI" id="CHEBI:61978"/>
        <dbReference type="EC" id="3.1.3.48"/>
    </reaction>
</comment>
<dbReference type="PROSITE" id="PS50055">
    <property type="entry name" value="TYR_PHOSPHATASE_PTP"/>
    <property type="match status" value="2"/>
</dbReference>
<dbReference type="Gene3D" id="3.90.190.10">
    <property type="entry name" value="Protein tyrosine phosphatase superfamily"/>
    <property type="match status" value="2"/>
</dbReference>
<gene>
    <name evidence="14" type="ORF">CHILSU_LOCUS6850</name>
</gene>
<dbReference type="Pfam" id="PF00102">
    <property type="entry name" value="Y_phosphatase"/>
    <property type="match status" value="2"/>
</dbReference>
<feature type="domain" description="Fibronectin type-III" evidence="13">
    <location>
        <begin position="248"/>
        <end position="347"/>
    </location>
</feature>
<feature type="domain" description="Tyrosine-protein phosphatase" evidence="10">
    <location>
        <begin position="882"/>
        <end position="1167"/>
    </location>
</feature>
<dbReference type="SMART" id="SM00404">
    <property type="entry name" value="PTPc_motif"/>
    <property type="match status" value="1"/>
</dbReference>
<evidence type="ECO:0000256" key="3">
    <source>
        <dbReference type="ARBA" id="ARBA00022729"/>
    </source>
</evidence>
<dbReference type="PROSITE" id="PS50835">
    <property type="entry name" value="IG_LIKE"/>
    <property type="match status" value="2"/>
</dbReference>
<dbReference type="InterPro" id="IPR013783">
    <property type="entry name" value="Ig-like_fold"/>
</dbReference>
<evidence type="ECO:0000256" key="4">
    <source>
        <dbReference type="ARBA" id="ARBA00022801"/>
    </source>
</evidence>
<dbReference type="InterPro" id="IPR000242">
    <property type="entry name" value="PTP_cat"/>
</dbReference>
<name>A0ABN8BA50_CHISP</name>
<evidence type="ECO:0000256" key="6">
    <source>
        <dbReference type="ARBA" id="ARBA00023136"/>
    </source>
</evidence>
<accession>A0ABN8BA50</accession>
<feature type="domain" description="Fibronectin type-III" evidence="13">
    <location>
        <begin position="450"/>
        <end position="555"/>
    </location>
</feature>
<feature type="domain" description="Ig-like" evidence="12">
    <location>
        <begin position="137"/>
        <end position="242"/>
    </location>
</feature>
<feature type="region of interest" description="Disordered" evidence="8">
    <location>
        <begin position="1037"/>
        <end position="1075"/>
    </location>
</feature>
<dbReference type="EC" id="3.1.3.48" evidence="2"/>
<dbReference type="PROSITE" id="PS50056">
    <property type="entry name" value="TYR_PHOSPHATASE_2"/>
    <property type="match status" value="1"/>
</dbReference>
<keyword evidence="6" id="KW-0472">Membrane</keyword>
<evidence type="ECO:0000313" key="14">
    <source>
        <dbReference type="EMBL" id="CAH0403571.1"/>
    </source>
</evidence>
<dbReference type="InterPro" id="IPR003598">
    <property type="entry name" value="Ig_sub2"/>
</dbReference>
<evidence type="ECO:0000259" key="13">
    <source>
        <dbReference type="PROSITE" id="PS50853"/>
    </source>
</evidence>
<feature type="compositionally biased region" description="Basic and acidic residues" evidence="8">
    <location>
        <begin position="542"/>
        <end position="551"/>
    </location>
</feature>
<feature type="domain" description="Tyrosine specific protein phosphatases" evidence="11">
    <location>
        <begin position="1098"/>
        <end position="1167"/>
    </location>
</feature>
<dbReference type="InterPro" id="IPR007110">
    <property type="entry name" value="Ig-like_dom"/>
</dbReference>
<dbReference type="PROSITE" id="PS00383">
    <property type="entry name" value="TYR_PHOSPHATASE_1"/>
    <property type="match status" value="1"/>
</dbReference>
<keyword evidence="15" id="KW-1185">Reference proteome</keyword>
<sequence>MTMDHSTGKCSATFGLYFAFIALCYPVFAQDSLEIEVTAKGEIGNTASINCTVSPEPEDIKWIFQKETIIIDTNRTKLTKVDVKQKVNDPDGNVMMKKVLQVLISNVTDADSGNYTCRAKRGDKVVNKTVALDLSFPGRLVNKTLGPLRLNVSVPENKHGKLFCLFEVYKKPANIAWYKKEMIQLEQQDTKKVDPQLRSAIPVGLKQINGTFDLHVTAETNGTYVCEINDEVTGKNIQGEIDVFVYDKPKIVSFNALAINTTQIYMNWTVNTYNSPVESYSLFIRESPSENYNLYTLEKIAPRNTTSFVINGLNKSTEYQVKLEVKTQGWSDTGLWMDPNTVKTLDKEPVFVPKISINGFSATSVTIGWPPPPEDIADLIHYYHLEGRKNGENKTREAYHPRDGKNLPYMFPELDPHSTYVFRVRACSEYTREQCGPWSEKMEAATLDGIPGKPSNVHVNCDEGFMNITWEPPEKPNAEIKGYTMELTGNATYKDRYGTLKEDMWGPLSRFTTNDSRSARFDLQPNSKYTVRLSAMTRTRRRGEEETRYCETRPLSPDAPPRPRWRKILENNRYLFKMYLPRITERNGPICCYRVHMVRMLPNMDWKNLPPPRDIAVIDYGEAHAVQPTPGGYITDIFSNDKFPSDSELIMGDLNSIFDKEDTTIYSKACRRCLIRPRNNPPDYPIPNIPTTTEDDLFDDTTAAPVEPERARRSPEDYSNNPMMRNNTNEEDKLKDNELNVKDGQLDSLSNYTLFVELIPGQPHLEPMYSEYVIPLMPAPSPPAIVPSSAIEIALQVTCAVAAVVLLIMIVFCLLQARRSRKVPPHAPLEMNRIQAVFRYVVGHIGGRQMALSATPPDVPPIPRDQLAAAYAERQADCDYGFQKEFELLQMLPECFPDRTTHASEARENQPKNRYPDIKAYDQTRVKLSQIDSITGSDYINANYVSGYRDRKLFICAQGPTDTTVNDFWRMIWEHGLELIVMLTNLEEYSKVKCSKYWPDEVRGSRAFGAITVHHVSEKRYSDYIVRELKIVKQPTNSEGQPIVDNNGVAKRNGDCKDASESSAPTSPREAKDTSETRIVRQYHFLMWKDFAAPEHPHSILKFIKRVNEAWSNVVGPVVVHCSAGVGRTGTLVALDCLLEQLKATGQAAVFNTVCELRRQRNFLVQSLFSGGSLRHRFAYKRSMRTLLTSFCVLWFRHFGLRLSSLTTVGQKAGGSIQHCVRAEAAEELPRTVASELTNKKEMSLQHLKNPIPSIGNACAPVKQYVFVYRALVEYAHYGDTEIPASRLKASIDRLRNTPEGGDKCLMEHEFEGSLKPSINYIIRLSIPQCLKTKVNVDTDGTAGPQVQSRSARYGKIASEMRTDNRRRVLEWRPRLGKRSKMINSPVAEPVKSCAAGASEEVRAKNRSHDCLPYDRNRVILTPLPGRDFSTYINASFIEAYDNTEGFIITQDPLPNTIADFWRMVSEHNVSTIVMLSEIGEGKCPRYWDDGTTQHEHINVQYEESDSCPYYTRRQFRITNNKNGDTVSVRQLQYQGWPTAPGHVPEVTRGLAELADAARTHNAPPMLLRTERRVDVNSVARKVRSQRARTIDTFPEYEYQWNSGKRHSVNERSRVRPYSGSFRFRYPIPSSSPYSSVNIASGSRIQLQYEFLHRAILNYAELHNLLEDS</sequence>
<dbReference type="InterPro" id="IPR003961">
    <property type="entry name" value="FN3_dom"/>
</dbReference>
<dbReference type="SMART" id="SM00060">
    <property type="entry name" value="FN3"/>
    <property type="match status" value="3"/>
</dbReference>
<dbReference type="PRINTS" id="PR00700">
    <property type="entry name" value="PRTYPHPHTASE"/>
</dbReference>
<dbReference type="SUPFAM" id="SSF48726">
    <property type="entry name" value="Immunoglobulin"/>
    <property type="match status" value="1"/>
</dbReference>
<keyword evidence="5" id="KW-0904">Protein phosphatase</keyword>
<feature type="region of interest" description="Disordered" evidence="8">
    <location>
        <begin position="537"/>
        <end position="557"/>
    </location>
</feature>
<dbReference type="PANTHER" id="PTHR19134">
    <property type="entry name" value="RECEPTOR-TYPE TYROSINE-PROTEIN PHOSPHATASE"/>
    <property type="match status" value="1"/>
</dbReference>
<dbReference type="Proteomes" id="UP001153292">
    <property type="component" value="Chromosome 24"/>
</dbReference>
<feature type="domain" description="Fibronectin type-III" evidence="13">
    <location>
        <begin position="349"/>
        <end position="449"/>
    </location>
</feature>
<dbReference type="Pfam" id="PF00047">
    <property type="entry name" value="ig"/>
    <property type="match status" value="1"/>
</dbReference>
<feature type="signal peptide" evidence="9">
    <location>
        <begin position="1"/>
        <end position="29"/>
    </location>
</feature>
<dbReference type="InterPro" id="IPR036179">
    <property type="entry name" value="Ig-like_dom_sf"/>
</dbReference>
<organism evidence="14 15">
    <name type="scientific">Chilo suppressalis</name>
    <name type="common">Asiatic rice borer moth</name>
    <dbReference type="NCBI Taxonomy" id="168631"/>
    <lineage>
        <taxon>Eukaryota</taxon>
        <taxon>Metazoa</taxon>
        <taxon>Ecdysozoa</taxon>
        <taxon>Arthropoda</taxon>
        <taxon>Hexapoda</taxon>
        <taxon>Insecta</taxon>
        <taxon>Pterygota</taxon>
        <taxon>Neoptera</taxon>
        <taxon>Endopterygota</taxon>
        <taxon>Lepidoptera</taxon>
        <taxon>Glossata</taxon>
        <taxon>Ditrysia</taxon>
        <taxon>Pyraloidea</taxon>
        <taxon>Crambidae</taxon>
        <taxon>Crambinae</taxon>
        <taxon>Chilo</taxon>
    </lineage>
</organism>
<dbReference type="InterPro" id="IPR000387">
    <property type="entry name" value="Tyr_Pase_dom"/>
</dbReference>
<dbReference type="EMBL" id="OU963917">
    <property type="protein sequence ID" value="CAH0403571.1"/>
    <property type="molecule type" value="Genomic_DNA"/>
</dbReference>
<dbReference type="SMART" id="SM00409">
    <property type="entry name" value="IG"/>
    <property type="match status" value="2"/>
</dbReference>
<evidence type="ECO:0000259" key="10">
    <source>
        <dbReference type="PROSITE" id="PS50055"/>
    </source>
</evidence>
<evidence type="ECO:0000256" key="2">
    <source>
        <dbReference type="ARBA" id="ARBA00013064"/>
    </source>
</evidence>
<evidence type="ECO:0000259" key="12">
    <source>
        <dbReference type="PROSITE" id="PS50835"/>
    </source>
</evidence>
<dbReference type="Pfam" id="PF00041">
    <property type="entry name" value="fn3"/>
    <property type="match status" value="3"/>
</dbReference>
<evidence type="ECO:0000313" key="15">
    <source>
        <dbReference type="Proteomes" id="UP001153292"/>
    </source>
</evidence>
<dbReference type="InterPro" id="IPR029021">
    <property type="entry name" value="Prot-tyrosine_phosphatase-like"/>
</dbReference>
<evidence type="ECO:0000256" key="5">
    <source>
        <dbReference type="ARBA" id="ARBA00022912"/>
    </source>
</evidence>
<dbReference type="InterPro" id="IPR016130">
    <property type="entry name" value="Tyr_Pase_AS"/>
</dbReference>
<dbReference type="SMART" id="SM00194">
    <property type="entry name" value="PTPc"/>
    <property type="match status" value="2"/>
</dbReference>
<feature type="domain" description="Ig-like" evidence="12">
    <location>
        <begin position="26"/>
        <end position="133"/>
    </location>
</feature>